<dbReference type="InterPro" id="IPR051082">
    <property type="entry name" value="Pentapeptide-BTB/POZ_domain"/>
</dbReference>
<evidence type="ECO:0000313" key="1">
    <source>
        <dbReference type="EMBL" id="MCQ4120683.1"/>
    </source>
</evidence>
<reference evidence="1 2" key="1">
    <citation type="submission" date="2022-07" db="EMBL/GenBank/DDBJ databases">
        <title>Degradation activity of malathion, p-nitrophenol and potential low-temperature adaptation strategy of Rhodococcus sp. FXJ9.536.</title>
        <authorList>
            <person name="Huang J."/>
            <person name="Huang Y."/>
        </authorList>
    </citation>
    <scope>NUCLEOTIDE SEQUENCE [LARGE SCALE GENOMIC DNA]</scope>
    <source>
        <strain evidence="1 2">FXJ9.536</strain>
    </source>
</reference>
<dbReference type="EMBL" id="JANFQF010000012">
    <property type="protein sequence ID" value="MCQ4120683.1"/>
    <property type="molecule type" value="Genomic_DNA"/>
</dbReference>
<dbReference type="Proteomes" id="UP001524501">
    <property type="component" value="Unassembled WGS sequence"/>
</dbReference>
<dbReference type="InterPro" id="IPR001646">
    <property type="entry name" value="5peptide_repeat"/>
</dbReference>
<protein>
    <submittedName>
        <fullName evidence="1">Pentapeptide repeat-containing protein</fullName>
    </submittedName>
</protein>
<gene>
    <name evidence="1" type="ORF">NOF53_16135</name>
</gene>
<evidence type="ECO:0000313" key="2">
    <source>
        <dbReference type="Proteomes" id="UP001524501"/>
    </source>
</evidence>
<dbReference type="Gene3D" id="2.160.20.80">
    <property type="entry name" value="E3 ubiquitin-protein ligase SopA"/>
    <property type="match status" value="1"/>
</dbReference>
<name>A0ABT1QEG5_9NOCA</name>
<proteinExistence type="predicted"/>
<comment type="caution">
    <text evidence="1">The sequence shown here is derived from an EMBL/GenBank/DDBJ whole genome shotgun (WGS) entry which is preliminary data.</text>
</comment>
<organism evidence="1 2">
    <name type="scientific">Rhodococcus tibetensis</name>
    <dbReference type="NCBI Taxonomy" id="2965064"/>
    <lineage>
        <taxon>Bacteria</taxon>
        <taxon>Bacillati</taxon>
        <taxon>Actinomycetota</taxon>
        <taxon>Actinomycetes</taxon>
        <taxon>Mycobacteriales</taxon>
        <taxon>Nocardiaceae</taxon>
        <taxon>Rhodococcus</taxon>
    </lineage>
</organism>
<dbReference type="PANTHER" id="PTHR14136:SF17">
    <property type="entry name" value="BTB_POZ DOMAIN-CONTAINING PROTEIN KCTD9"/>
    <property type="match status" value="1"/>
</dbReference>
<sequence length="171" mass="17478">MTVEVLGEGRSGMSRTYFGTVAVAVAAGVALTCGAGAASADTQIKGCTIVADPTPEHHTTCPGADLSSANLAGLNLSFADLSGANLTWANLAGTNFTAANLSYADLSDANLTNANFTDSQRNAMILYSTGIDIFGRIVGDLNITTEPQWSTDAHERALDSVVPVTSPAPSP</sequence>
<dbReference type="RefSeq" id="WP_255970487.1">
    <property type="nucleotide sequence ID" value="NZ_JANFQF010000012.1"/>
</dbReference>
<dbReference type="SUPFAM" id="SSF141571">
    <property type="entry name" value="Pentapeptide repeat-like"/>
    <property type="match status" value="1"/>
</dbReference>
<accession>A0ABT1QEG5</accession>
<keyword evidence="2" id="KW-1185">Reference proteome</keyword>
<dbReference type="PANTHER" id="PTHR14136">
    <property type="entry name" value="BTB_POZ DOMAIN-CONTAINING PROTEIN KCTD9"/>
    <property type="match status" value="1"/>
</dbReference>
<dbReference type="Pfam" id="PF00805">
    <property type="entry name" value="Pentapeptide"/>
    <property type="match status" value="1"/>
</dbReference>